<comment type="similarity">
    <text evidence="2">Belongs to the cytochrome P450 family.</text>
</comment>
<dbReference type="EMBL" id="JABCKI010005939">
    <property type="protein sequence ID" value="KAG5636391.1"/>
    <property type="molecule type" value="Genomic_DNA"/>
</dbReference>
<evidence type="ECO:0000256" key="2">
    <source>
        <dbReference type="ARBA" id="ARBA00010617"/>
    </source>
</evidence>
<keyword evidence="4" id="KW-0479">Metal-binding</keyword>
<dbReference type="Proteomes" id="UP000717328">
    <property type="component" value="Unassembled WGS sequence"/>
</dbReference>
<dbReference type="InterPro" id="IPR050364">
    <property type="entry name" value="Cytochrome_P450_fung"/>
</dbReference>
<dbReference type="PANTHER" id="PTHR46300">
    <property type="entry name" value="P450, PUTATIVE (EUROFUNG)-RELATED-RELATED"/>
    <property type="match status" value="1"/>
</dbReference>
<evidence type="ECO:0000256" key="3">
    <source>
        <dbReference type="ARBA" id="ARBA00022617"/>
    </source>
</evidence>
<keyword evidence="5" id="KW-0560">Oxidoreductase</keyword>
<evidence type="ECO:0000256" key="5">
    <source>
        <dbReference type="ARBA" id="ARBA00023002"/>
    </source>
</evidence>
<comment type="caution">
    <text evidence="8">The sequence shown here is derived from an EMBL/GenBank/DDBJ whole genome shotgun (WGS) entry which is preliminary data.</text>
</comment>
<dbReference type="GO" id="GO:0004497">
    <property type="term" value="F:monooxygenase activity"/>
    <property type="evidence" value="ECO:0007669"/>
    <property type="project" value="UniProtKB-KW"/>
</dbReference>
<dbReference type="InterPro" id="IPR036396">
    <property type="entry name" value="Cyt_P450_sf"/>
</dbReference>
<dbReference type="GO" id="GO:0005506">
    <property type="term" value="F:iron ion binding"/>
    <property type="evidence" value="ECO:0007669"/>
    <property type="project" value="InterPro"/>
</dbReference>
<accession>A0A9P7K625</accession>
<evidence type="ECO:0000256" key="7">
    <source>
        <dbReference type="ARBA" id="ARBA00023033"/>
    </source>
</evidence>
<dbReference type="AlphaFoldDB" id="A0A9P7K625"/>
<dbReference type="SUPFAM" id="SSF48264">
    <property type="entry name" value="Cytochrome P450"/>
    <property type="match status" value="1"/>
</dbReference>
<evidence type="ECO:0000256" key="4">
    <source>
        <dbReference type="ARBA" id="ARBA00022723"/>
    </source>
</evidence>
<keyword evidence="7" id="KW-0503">Monooxygenase</keyword>
<evidence type="ECO:0000256" key="6">
    <source>
        <dbReference type="ARBA" id="ARBA00023004"/>
    </source>
</evidence>
<dbReference type="PANTHER" id="PTHR46300:SF5">
    <property type="entry name" value="CYTOCHROME P450"/>
    <property type="match status" value="1"/>
</dbReference>
<sequence length="159" mass="18163">MAFLSTSLYTVVGVATAANFIRLYIDSKKRPAPLPPGPRPDPLIGNLRLIPPADHHIFFYELGKAYGNVEAAVDFMEKRSSNYSDRASMPVFTRMGWTKTLPLMRYGKELQLHRRIFQKHLNKAKISKYESIQLAEARILAQNLLTDPKEKNNLLTRYA</sequence>
<evidence type="ECO:0000313" key="9">
    <source>
        <dbReference type="Proteomes" id="UP000717328"/>
    </source>
</evidence>
<dbReference type="OrthoDB" id="2789670at2759"/>
<dbReference type="GO" id="GO:0020037">
    <property type="term" value="F:heme binding"/>
    <property type="evidence" value="ECO:0007669"/>
    <property type="project" value="InterPro"/>
</dbReference>
<reference evidence="8" key="1">
    <citation type="submission" date="2021-02" db="EMBL/GenBank/DDBJ databases">
        <authorList>
            <person name="Nieuwenhuis M."/>
            <person name="Van De Peppel L.J.J."/>
        </authorList>
    </citation>
    <scope>NUCLEOTIDE SEQUENCE</scope>
    <source>
        <strain evidence="8">D49</strain>
    </source>
</reference>
<name>A0A9P7K625_9AGAR</name>
<keyword evidence="3" id="KW-0349">Heme</keyword>
<dbReference type="GO" id="GO:0016705">
    <property type="term" value="F:oxidoreductase activity, acting on paired donors, with incorporation or reduction of molecular oxygen"/>
    <property type="evidence" value="ECO:0007669"/>
    <property type="project" value="InterPro"/>
</dbReference>
<evidence type="ECO:0000313" key="8">
    <source>
        <dbReference type="EMBL" id="KAG5636391.1"/>
    </source>
</evidence>
<keyword evidence="6" id="KW-0408">Iron</keyword>
<keyword evidence="9" id="KW-1185">Reference proteome</keyword>
<evidence type="ECO:0000256" key="1">
    <source>
        <dbReference type="ARBA" id="ARBA00001971"/>
    </source>
</evidence>
<organism evidence="8 9">
    <name type="scientific">Sphagnurus paluster</name>
    <dbReference type="NCBI Taxonomy" id="117069"/>
    <lineage>
        <taxon>Eukaryota</taxon>
        <taxon>Fungi</taxon>
        <taxon>Dikarya</taxon>
        <taxon>Basidiomycota</taxon>
        <taxon>Agaricomycotina</taxon>
        <taxon>Agaricomycetes</taxon>
        <taxon>Agaricomycetidae</taxon>
        <taxon>Agaricales</taxon>
        <taxon>Tricholomatineae</taxon>
        <taxon>Lyophyllaceae</taxon>
        <taxon>Sphagnurus</taxon>
    </lineage>
</organism>
<gene>
    <name evidence="8" type="ORF">H0H81_008225</name>
</gene>
<dbReference type="Gene3D" id="1.10.630.10">
    <property type="entry name" value="Cytochrome P450"/>
    <property type="match status" value="1"/>
</dbReference>
<reference evidence="8" key="2">
    <citation type="submission" date="2021-10" db="EMBL/GenBank/DDBJ databases">
        <title>Phylogenomics reveals ancestral predisposition of the termite-cultivated fungus Termitomyces towards a domesticated lifestyle.</title>
        <authorList>
            <person name="Auxier B."/>
            <person name="Grum-Grzhimaylo A."/>
            <person name="Cardenas M.E."/>
            <person name="Lodge J.D."/>
            <person name="Laessoe T."/>
            <person name="Pedersen O."/>
            <person name="Smith M.E."/>
            <person name="Kuyper T.W."/>
            <person name="Franco-Molano E.A."/>
            <person name="Baroni T.J."/>
            <person name="Aanen D.K."/>
        </authorList>
    </citation>
    <scope>NUCLEOTIDE SEQUENCE</scope>
    <source>
        <strain evidence="8">D49</strain>
    </source>
</reference>
<proteinExistence type="inferred from homology"/>
<protein>
    <submittedName>
        <fullName evidence="8">Uncharacterized protein</fullName>
    </submittedName>
</protein>
<comment type="cofactor">
    <cofactor evidence="1">
        <name>heme</name>
        <dbReference type="ChEBI" id="CHEBI:30413"/>
    </cofactor>
</comment>